<keyword evidence="5" id="KW-1185">Reference proteome</keyword>
<comment type="caution">
    <text evidence="4">The sequence shown here is derived from an EMBL/GenBank/DDBJ whole genome shotgun (WGS) entry which is preliminary data.</text>
</comment>
<reference evidence="4 5" key="1">
    <citation type="submission" date="2023-03" db="EMBL/GenBank/DDBJ databases">
        <title>Strain FZY0004 represents a novel species in the genus Thalassospira isolated from seawater.</title>
        <authorList>
            <person name="Fu Z.-Y."/>
        </authorList>
    </citation>
    <scope>NUCLEOTIDE SEQUENCE [LARGE SCALE GENOMIC DNA]</scope>
    <source>
        <strain evidence="4 5">FZY0004</strain>
    </source>
</reference>
<dbReference type="SMART" id="SM00248">
    <property type="entry name" value="ANK"/>
    <property type="match status" value="2"/>
</dbReference>
<feature type="repeat" description="ANK" evidence="3">
    <location>
        <begin position="415"/>
        <end position="447"/>
    </location>
</feature>
<accession>A0ABT6G5Z7</accession>
<gene>
    <name evidence="4" type="ORF">P7680_00485</name>
</gene>
<evidence type="ECO:0000313" key="4">
    <source>
        <dbReference type="EMBL" id="MDG4717451.1"/>
    </source>
</evidence>
<evidence type="ECO:0000256" key="3">
    <source>
        <dbReference type="PROSITE-ProRule" id="PRU00023"/>
    </source>
</evidence>
<dbReference type="PROSITE" id="PS50297">
    <property type="entry name" value="ANK_REP_REGION"/>
    <property type="match status" value="1"/>
</dbReference>
<keyword evidence="1" id="KW-0677">Repeat</keyword>
<dbReference type="RefSeq" id="WP_181846308.1">
    <property type="nucleotide sequence ID" value="NZ_JARSBO010000001.1"/>
</dbReference>
<proteinExistence type="predicted"/>
<dbReference type="PANTHER" id="PTHR24171">
    <property type="entry name" value="ANKYRIN REPEAT DOMAIN-CONTAINING PROTEIN 39-RELATED"/>
    <property type="match status" value="1"/>
</dbReference>
<sequence length="525" mass="56029">MSKRALAIQINKGHNNINLYAANEAEDRFFAKWLVGLTSGRPRMFLRLLISVAMLTAVFRAVPASAQSSDYEKAIAGILSSPQAAFSRIATRTDGLGVLDQILIRFAIETVSPERDALILDMQTALNAVISEKVDPDLSKRVGPLRAYDGTLESLIPTVVMASASGVSVSHPSFYAIPCAVLRVEPGMLKALAPVYGDQRDGTLPRAGCIWGRGAIKNYPLDEVSAFIDASFSVAVDTATSGEAIPIERILAKTHALQRAMVAPETLPRAPVTDVLPYDGWAAVMPERRSEFEQLIVLGRTAQSGLIQYWTKNGTDPQAAQSNAERTLFATTLGADCGGAIPVTMIRAMIFQKQPASAFASLPNAMDVSDAKSKALCGGDKDKGVLLHLAVGRPDILAMLYVRGYITDMESPDGQGKTALMAAAEKNNLSAVNWLLANGANINARTRQTGPGEEPKHGYRTALHYAAASASLAVMTSLMAAGADPFNADDEGYRAVDYLTGWAQVGGNRTLSAQDFAQARRMLGG</sequence>
<name>A0ABT6G5Z7_9PROT</name>
<feature type="repeat" description="ANK" evidence="3">
    <location>
        <begin position="458"/>
        <end position="490"/>
    </location>
</feature>
<keyword evidence="2 3" id="KW-0040">ANK repeat</keyword>
<dbReference type="PROSITE" id="PS50088">
    <property type="entry name" value="ANK_REPEAT"/>
    <property type="match status" value="2"/>
</dbReference>
<dbReference type="InterPro" id="IPR036770">
    <property type="entry name" value="Ankyrin_rpt-contain_sf"/>
</dbReference>
<protein>
    <submittedName>
        <fullName evidence="4">Ankyrin repeat domain-containing protein</fullName>
    </submittedName>
</protein>
<dbReference type="InterPro" id="IPR002110">
    <property type="entry name" value="Ankyrin_rpt"/>
</dbReference>
<dbReference type="EMBL" id="JARSBO010000001">
    <property type="protein sequence ID" value="MDG4717451.1"/>
    <property type="molecule type" value="Genomic_DNA"/>
</dbReference>
<dbReference type="Proteomes" id="UP001529180">
    <property type="component" value="Unassembled WGS sequence"/>
</dbReference>
<dbReference type="PANTHER" id="PTHR24171:SF8">
    <property type="entry name" value="BRCA1-ASSOCIATED RING DOMAIN PROTEIN 1"/>
    <property type="match status" value="1"/>
</dbReference>
<evidence type="ECO:0000256" key="1">
    <source>
        <dbReference type="ARBA" id="ARBA00022737"/>
    </source>
</evidence>
<evidence type="ECO:0000256" key="2">
    <source>
        <dbReference type="ARBA" id="ARBA00023043"/>
    </source>
</evidence>
<dbReference type="Pfam" id="PF12796">
    <property type="entry name" value="Ank_2"/>
    <property type="match status" value="1"/>
</dbReference>
<dbReference type="SUPFAM" id="SSF48403">
    <property type="entry name" value="Ankyrin repeat"/>
    <property type="match status" value="1"/>
</dbReference>
<dbReference type="Gene3D" id="1.25.40.20">
    <property type="entry name" value="Ankyrin repeat-containing domain"/>
    <property type="match status" value="1"/>
</dbReference>
<organism evidence="4 5">
    <name type="scientific">Thalassospira aquimaris</name>
    <dbReference type="NCBI Taxonomy" id="3037796"/>
    <lineage>
        <taxon>Bacteria</taxon>
        <taxon>Pseudomonadati</taxon>
        <taxon>Pseudomonadota</taxon>
        <taxon>Alphaproteobacteria</taxon>
        <taxon>Rhodospirillales</taxon>
        <taxon>Thalassospiraceae</taxon>
        <taxon>Thalassospira</taxon>
    </lineage>
</organism>
<evidence type="ECO:0000313" key="5">
    <source>
        <dbReference type="Proteomes" id="UP001529180"/>
    </source>
</evidence>